<dbReference type="Gene3D" id="2.30.40.10">
    <property type="entry name" value="Urease, subunit C, domain 1"/>
    <property type="match status" value="1"/>
</dbReference>
<dbReference type="PANTHER" id="PTHR22642:SF2">
    <property type="entry name" value="PROTEIN LONG AFTER FAR-RED 3"/>
    <property type="match status" value="1"/>
</dbReference>
<gene>
    <name evidence="3" type="ORF">C1280_12395</name>
</gene>
<dbReference type="CDD" id="cd01300">
    <property type="entry name" value="YtcJ_like"/>
    <property type="match status" value="1"/>
</dbReference>
<accession>A0A2Z3GTJ2</accession>
<dbReference type="InterPro" id="IPR011059">
    <property type="entry name" value="Metal-dep_hydrolase_composite"/>
</dbReference>
<reference evidence="3 4" key="1">
    <citation type="submission" date="2018-01" db="EMBL/GenBank/DDBJ databases">
        <title>G. obscuriglobus.</title>
        <authorList>
            <person name="Franke J."/>
            <person name="Blomberg W."/>
            <person name="Selmecki A."/>
        </authorList>
    </citation>
    <scope>NUCLEOTIDE SEQUENCE [LARGE SCALE GENOMIC DNA]</scope>
    <source>
        <strain evidence="3 4">DSM 5831</strain>
    </source>
</reference>
<dbReference type="InterPro" id="IPR013108">
    <property type="entry name" value="Amidohydro_3"/>
</dbReference>
<evidence type="ECO:0000259" key="2">
    <source>
        <dbReference type="Pfam" id="PF07969"/>
    </source>
</evidence>
<dbReference type="OrthoDB" id="9767366at2"/>
<protein>
    <submittedName>
        <fullName evidence="3">Amidohydrolase</fullName>
    </submittedName>
</protein>
<dbReference type="InterPro" id="IPR033932">
    <property type="entry name" value="YtcJ-like"/>
</dbReference>
<evidence type="ECO:0000256" key="1">
    <source>
        <dbReference type="SAM" id="SignalP"/>
    </source>
</evidence>
<dbReference type="EMBL" id="CP025958">
    <property type="protein sequence ID" value="AWM37709.1"/>
    <property type="molecule type" value="Genomic_DNA"/>
</dbReference>
<proteinExistence type="predicted"/>
<organism evidence="3 4">
    <name type="scientific">Gemmata obscuriglobus</name>
    <dbReference type="NCBI Taxonomy" id="114"/>
    <lineage>
        <taxon>Bacteria</taxon>
        <taxon>Pseudomonadati</taxon>
        <taxon>Planctomycetota</taxon>
        <taxon>Planctomycetia</taxon>
        <taxon>Gemmatales</taxon>
        <taxon>Gemmataceae</taxon>
        <taxon>Gemmata</taxon>
    </lineage>
</organism>
<dbReference type="SUPFAM" id="SSF51338">
    <property type="entry name" value="Composite domain of metallo-dependent hydrolases"/>
    <property type="match status" value="1"/>
</dbReference>
<keyword evidence="1" id="KW-0732">Signal</keyword>
<dbReference type="SUPFAM" id="SSF51556">
    <property type="entry name" value="Metallo-dependent hydrolases"/>
    <property type="match status" value="1"/>
</dbReference>
<dbReference type="AlphaFoldDB" id="A0A2Z3GTJ2"/>
<dbReference type="Pfam" id="PF07969">
    <property type="entry name" value="Amidohydro_3"/>
    <property type="match status" value="1"/>
</dbReference>
<feature type="signal peptide" evidence="1">
    <location>
        <begin position="1"/>
        <end position="19"/>
    </location>
</feature>
<dbReference type="Proteomes" id="UP000245802">
    <property type="component" value="Chromosome"/>
</dbReference>
<dbReference type="RefSeq" id="WP_050790329.1">
    <property type="nucleotide sequence ID" value="NZ_CP025958.1"/>
</dbReference>
<dbReference type="InterPro" id="IPR032466">
    <property type="entry name" value="Metal_Hydrolase"/>
</dbReference>
<keyword evidence="3" id="KW-0378">Hydrolase</keyword>
<dbReference type="Gene3D" id="3.10.310.70">
    <property type="match status" value="1"/>
</dbReference>
<feature type="chain" id="PRO_5016298928" evidence="1">
    <location>
        <begin position="20"/>
        <end position="555"/>
    </location>
</feature>
<dbReference type="GO" id="GO:0016810">
    <property type="term" value="F:hydrolase activity, acting on carbon-nitrogen (but not peptide) bonds"/>
    <property type="evidence" value="ECO:0007669"/>
    <property type="project" value="InterPro"/>
</dbReference>
<feature type="domain" description="Amidohydrolase 3" evidence="2">
    <location>
        <begin position="67"/>
        <end position="552"/>
    </location>
</feature>
<evidence type="ECO:0000313" key="3">
    <source>
        <dbReference type="EMBL" id="AWM37709.1"/>
    </source>
</evidence>
<dbReference type="PANTHER" id="PTHR22642">
    <property type="entry name" value="IMIDAZOLONEPROPIONASE"/>
    <property type="match status" value="1"/>
</dbReference>
<dbReference type="Gene3D" id="3.20.20.140">
    <property type="entry name" value="Metal-dependent hydrolases"/>
    <property type="match status" value="1"/>
</dbReference>
<evidence type="ECO:0000313" key="4">
    <source>
        <dbReference type="Proteomes" id="UP000245802"/>
    </source>
</evidence>
<keyword evidence="4" id="KW-1185">Reference proteome</keyword>
<dbReference type="KEGG" id="gog:C1280_12395"/>
<sequence>MPSLLCLALLVLSAEPAVSADLIAHNGKVWTGDAKRPEAQAVAVWRGRIVKVGTGADVKALTGPATKIIDLKGGRLVPGFYDSHVHFLSGGQSLTQIDLKDVQDEAEFGKRLTAFNKNTPRDRWIVGGLWDHDRTFNGELPTAALLDKYVKDRPVFIQRYDGHMGVANSAALKLAGITAVTKDPPGGVIYRLADGKTPSGVLKDNAMALVDRLIPEPGDEEILEAVLAAQKAAAEVGVTSVQDLDGSGAETRRKLFRIYQKLAREGKLTCRIDLRWPISAYKELANAGLTADFGSDFVRVGGVKGFMDGSLGSSTAKMFGPYEGGANNTGVYVTEPDTMRSYIRGADAAGLNVCVHAIGDRANAVLLDLFADVAKQNGAKDRRFRIEHAQHLRPEDYKRFKELRVIASMQPYHVIDDGRWAEGRIGAKRCASSYAYRSLLDAGATLAFGSDWPVAPLNPLVGVDAAVNRRPLDGKHPNGWFPEQRTTVPEAVEAYTLGSAFAGFQEPDRGSITVGKLADFVLLSRDIFSAAEKNRIGTTTVLLTVVGGKVVFERK</sequence>
<name>A0A2Z3GTJ2_9BACT</name>